<keyword evidence="2" id="KW-1185">Reference proteome</keyword>
<name>A0A7J7VBI2_PIPKU</name>
<organism evidence="1 2">
    <name type="scientific">Pipistrellus kuhlii</name>
    <name type="common">Kuhl's pipistrelle</name>
    <dbReference type="NCBI Taxonomy" id="59472"/>
    <lineage>
        <taxon>Eukaryota</taxon>
        <taxon>Metazoa</taxon>
        <taxon>Chordata</taxon>
        <taxon>Craniata</taxon>
        <taxon>Vertebrata</taxon>
        <taxon>Euteleostomi</taxon>
        <taxon>Mammalia</taxon>
        <taxon>Eutheria</taxon>
        <taxon>Laurasiatheria</taxon>
        <taxon>Chiroptera</taxon>
        <taxon>Yangochiroptera</taxon>
        <taxon>Vespertilionidae</taxon>
        <taxon>Pipistrellus</taxon>
    </lineage>
</organism>
<evidence type="ECO:0000313" key="1">
    <source>
        <dbReference type="EMBL" id="KAF6322513.1"/>
    </source>
</evidence>
<proteinExistence type="predicted"/>
<reference evidence="1 2" key="1">
    <citation type="journal article" date="2020" name="Nature">
        <title>Six reference-quality genomes reveal evolution of bat adaptations.</title>
        <authorList>
            <person name="Jebb D."/>
            <person name="Huang Z."/>
            <person name="Pippel M."/>
            <person name="Hughes G.M."/>
            <person name="Lavrichenko K."/>
            <person name="Devanna P."/>
            <person name="Winkler S."/>
            <person name="Jermiin L.S."/>
            <person name="Skirmuntt E.C."/>
            <person name="Katzourakis A."/>
            <person name="Burkitt-Gray L."/>
            <person name="Ray D.A."/>
            <person name="Sullivan K.A.M."/>
            <person name="Roscito J.G."/>
            <person name="Kirilenko B.M."/>
            <person name="Davalos L.M."/>
            <person name="Corthals A.P."/>
            <person name="Power M.L."/>
            <person name="Jones G."/>
            <person name="Ransome R.D."/>
            <person name="Dechmann D.K.N."/>
            <person name="Locatelli A.G."/>
            <person name="Puechmaille S.J."/>
            <person name="Fedrigo O."/>
            <person name="Jarvis E.D."/>
            <person name="Hiller M."/>
            <person name="Vernes S.C."/>
            <person name="Myers E.W."/>
            <person name="Teeling E.C."/>
        </authorList>
    </citation>
    <scope>NUCLEOTIDE SEQUENCE [LARGE SCALE GENOMIC DNA]</scope>
    <source>
        <strain evidence="1">MPipKuh1</strain>
        <tissue evidence="1">Flight muscle</tissue>
    </source>
</reference>
<dbReference type="AlphaFoldDB" id="A0A7J7VBI2"/>
<accession>A0A7J7VBI2</accession>
<dbReference type="Proteomes" id="UP000558488">
    <property type="component" value="Unassembled WGS sequence"/>
</dbReference>
<protein>
    <submittedName>
        <fullName evidence="1">Uncharacterized protein</fullName>
    </submittedName>
</protein>
<evidence type="ECO:0000313" key="2">
    <source>
        <dbReference type="Proteomes" id="UP000558488"/>
    </source>
</evidence>
<comment type="caution">
    <text evidence="1">The sequence shown here is derived from an EMBL/GenBank/DDBJ whole genome shotgun (WGS) entry which is preliminary data.</text>
</comment>
<sequence>MGRDRCGEKRLREAGKLILAPGHWGPQKARGLGAGLEDDDSAQNWSPGCLHMLFSHLAFWKPASSISQKTLGPVCLSAHWRDIQGQLSRLPAKPCWEKPQPHERLGLCIFKDAGSLLPAKGKLTPPAHPSALAAFPWKPG</sequence>
<dbReference type="EMBL" id="JACAGB010000015">
    <property type="protein sequence ID" value="KAF6322513.1"/>
    <property type="molecule type" value="Genomic_DNA"/>
</dbReference>
<gene>
    <name evidence="1" type="ORF">mPipKuh1_008511</name>
</gene>